<dbReference type="PANTHER" id="PTHR10579:SF43">
    <property type="entry name" value="ZINC FINGER (C3HC4-TYPE RING FINGER) FAMILY PROTEIN"/>
    <property type="match status" value="1"/>
</dbReference>
<dbReference type="HOGENOM" id="CLU_859455_0_0_2"/>
<keyword evidence="1" id="KW-0812">Transmembrane</keyword>
<feature type="transmembrane region" description="Helical" evidence="1">
    <location>
        <begin position="58"/>
        <end position="79"/>
    </location>
</feature>
<name>A1S119_THEPD</name>
<dbReference type="PROSITE" id="PS50234">
    <property type="entry name" value="VWFA"/>
    <property type="match status" value="1"/>
</dbReference>
<dbReference type="STRING" id="368408.Tpen_1754"/>
<dbReference type="InterPro" id="IPR036465">
    <property type="entry name" value="vWFA_dom_sf"/>
</dbReference>
<evidence type="ECO:0000313" key="4">
    <source>
        <dbReference type="Proteomes" id="UP000000641"/>
    </source>
</evidence>
<dbReference type="GeneID" id="4601952"/>
<feature type="transmembrane region" description="Helical" evidence="1">
    <location>
        <begin position="300"/>
        <end position="318"/>
    </location>
</feature>
<evidence type="ECO:0000313" key="3">
    <source>
        <dbReference type="EMBL" id="ABL79149.1"/>
    </source>
</evidence>
<dbReference type="OrthoDB" id="33260at2157"/>
<protein>
    <submittedName>
        <fullName evidence="3">von Willebrand factor, type A</fullName>
    </submittedName>
</protein>
<proteinExistence type="predicted"/>
<keyword evidence="1" id="KW-1133">Transmembrane helix</keyword>
<evidence type="ECO:0000259" key="2">
    <source>
        <dbReference type="PROSITE" id="PS50234"/>
    </source>
</evidence>
<dbReference type="SMART" id="SM00327">
    <property type="entry name" value="VWA"/>
    <property type="match status" value="1"/>
</dbReference>
<dbReference type="CDD" id="cd00198">
    <property type="entry name" value="vWFA"/>
    <property type="match status" value="1"/>
</dbReference>
<dbReference type="Gene3D" id="3.40.50.410">
    <property type="entry name" value="von Willebrand factor, type A domain"/>
    <property type="match status" value="1"/>
</dbReference>
<dbReference type="eggNOG" id="arCOG02900">
    <property type="taxonomic scope" value="Archaea"/>
</dbReference>
<dbReference type="AlphaFoldDB" id="A1S119"/>
<dbReference type="PANTHER" id="PTHR10579">
    <property type="entry name" value="CALCIUM-ACTIVATED CHLORIDE CHANNEL REGULATOR"/>
    <property type="match status" value="1"/>
</dbReference>
<evidence type="ECO:0000256" key="1">
    <source>
        <dbReference type="SAM" id="Phobius"/>
    </source>
</evidence>
<reference evidence="4" key="1">
    <citation type="journal article" date="2008" name="J. Bacteriol.">
        <title>Genome sequence of Thermofilum pendens reveals an exceptional loss of biosynthetic pathways without genome reduction.</title>
        <authorList>
            <person name="Anderson I."/>
            <person name="Rodriguez J."/>
            <person name="Susanti D."/>
            <person name="Porat I."/>
            <person name="Reich C."/>
            <person name="Ulrich L.E."/>
            <person name="Elkins J.G."/>
            <person name="Mavromatis K."/>
            <person name="Lykidis A."/>
            <person name="Kim E."/>
            <person name="Thompson L.S."/>
            <person name="Nolan M."/>
            <person name="Land M."/>
            <person name="Copeland A."/>
            <person name="Lapidus A."/>
            <person name="Lucas S."/>
            <person name="Detter C."/>
            <person name="Zhulin I.B."/>
            <person name="Olsen G.J."/>
            <person name="Whitman W."/>
            <person name="Mukhopadhyay B."/>
            <person name="Bristow J."/>
            <person name="Kyrpides N."/>
        </authorList>
    </citation>
    <scope>NUCLEOTIDE SEQUENCE [LARGE SCALE GENOMIC DNA]</scope>
    <source>
        <strain evidence="4">DSM 2475 / Hrk 5</strain>
    </source>
</reference>
<dbReference type="EnsemblBacteria" id="ABL79149">
    <property type="protein sequence ID" value="ABL79149"/>
    <property type="gene ID" value="Tpen_1754"/>
</dbReference>
<dbReference type="InterPro" id="IPR002035">
    <property type="entry name" value="VWF_A"/>
</dbReference>
<dbReference type="InterPro" id="IPR051266">
    <property type="entry name" value="CLCR"/>
</dbReference>
<keyword evidence="4" id="KW-1185">Reference proteome</keyword>
<gene>
    <name evidence="3" type="ordered locus">Tpen_1754</name>
</gene>
<dbReference type="RefSeq" id="WP_011753414.1">
    <property type="nucleotide sequence ID" value="NC_008698.1"/>
</dbReference>
<dbReference type="SUPFAM" id="SSF53300">
    <property type="entry name" value="vWA-like"/>
    <property type="match status" value="1"/>
</dbReference>
<dbReference type="EMBL" id="CP000505">
    <property type="protein sequence ID" value="ABL79149.1"/>
    <property type="molecule type" value="Genomic_DNA"/>
</dbReference>
<feature type="domain" description="VWFA" evidence="2">
    <location>
        <begin position="101"/>
        <end position="273"/>
    </location>
</feature>
<dbReference type="Pfam" id="PF13519">
    <property type="entry name" value="VWA_2"/>
    <property type="match status" value="1"/>
</dbReference>
<sequence>MYFEKPELLLAGPLLAVLLYYLHVKGYRRFYAKKSSLKNPLAAYAGTGGAEPRRLGTLALKVLLAVLVGVALAGPYIVVEKRVERSGSAELNVSLNVARPAAVLVVDVSGSMEDSIPGGVKIEVARRAATLLVERMPGGVDVGLLAFSDRIVLSLPPTGDRRRVLDAIESLKPGGGTMYTYPLQAALSWLKPYKLFNASTLVVFVSDGLPADAATYRTLLSEFRSLGIPVYTVYIGPGGDEGERELKLIAGSTGGEEYTAGSAEELLKAFKTLAEKASSILVRASAVGVAGGVVEEKVGLSWAFAVSALIVTLILLYARSRESGVAF</sequence>
<dbReference type="Proteomes" id="UP000000641">
    <property type="component" value="Chromosome"/>
</dbReference>
<keyword evidence="1" id="KW-0472">Membrane</keyword>
<dbReference type="KEGG" id="tpe:Tpen_1754"/>
<accession>A1S119</accession>
<organism evidence="3 4">
    <name type="scientific">Thermofilum pendens (strain DSM 2475 / Hrk 5)</name>
    <dbReference type="NCBI Taxonomy" id="368408"/>
    <lineage>
        <taxon>Archaea</taxon>
        <taxon>Thermoproteota</taxon>
        <taxon>Thermoprotei</taxon>
        <taxon>Thermofilales</taxon>
        <taxon>Thermofilaceae</taxon>
        <taxon>Thermofilum</taxon>
    </lineage>
</organism>